<gene>
    <name evidence="2" type="ORF">Ataiwa_21770</name>
</gene>
<comment type="caution">
    <text evidence="2">The sequence shown here is derived from an EMBL/GenBank/DDBJ whole genome shotgun (WGS) entry which is preliminary data.</text>
</comment>
<evidence type="ECO:0000313" key="2">
    <source>
        <dbReference type="EMBL" id="GMQ33905.1"/>
    </source>
</evidence>
<proteinExistence type="predicted"/>
<name>A0ABQ6Q134_9BACT</name>
<dbReference type="CDD" id="cd10449">
    <property type="entry name" value="GIY-YIG_SLX1_like"/>
    <property type="match status" value="1"/>
</dbReference>
<organism evidence="2 3">
    <name type="scientific">Algoriphagus taiwanensis</name>
    <dbReference type="NCBI Taxonomy" id="1445656"/>
    <lineage>
        <taxon>Bacteria</taxon>
        <taxon>Pseudomonadati</taxon>
        <taxon>Bacteroidota</taxon>
        <taxon>Cytophagia</taxon>
        <taxon>Cytophagales</taxon>
        <taxon>Cyclobacteriaceae</taxon>
        <taxon>Algoriphagus</taxon>
    </lineage>
</organism>
<dbReference type="EMBL" id="BTPE01000006">
    <property type="protein sequence ID" value="GMQ33905.1"/>
    <property type="molecule type" value="Genomic_DNA"/>
</dbReference>
<dbReference type="Gene3D" id="3.40.1440.10">
    <property type="entry name" value="GIY-YIG endonuclease"/>
    <property type="match status" value="1"/>
</dbReference>
<accession>A0ABQ6Q134</accession>
<protein>
    <recommendedName>
        <fullName evidence="1">GIY-YIG domain-containing protein</fullName>
    </recommendedName>
</protein>
<feature type="domain" description="GIY-YIG" evidence="1">
    <location>
        <begin position="22"/>
        <end position="97"/>
    </location>
</feature>
<evidence type="ECO:0000313" key="3">
    <source>
        <dbReference type="Proteomes" id="UP001307705"/>
    </source>
</evidence>
<reference evidence="2 3" key="1">
    <citation type="submission" date="2023-08" db="EMBL/GenBank/DDBJ databases">
        <title>Draft genome sequence of Algoriphagus taiwanensis.</title>
        <authorList>
            <person name="Takatani N."/>
            <person name="Hosokawa M."/>
            <person name="Sawabe T."/>
        </authorList>
    </citation>
    <scope>NUCLEOTIDE SEQUENCE [LARGE SCALE GENOMIC DNA]</scope>
    <source>
        <strain evidence="2 3">JCM 19755</strain>
    </source>
</reference>
<dbReference type="PROSITE" id="PS50164">
    <property type="entry name" value="GIY_YIG"/>
    <property type="match status" value="1"/>
</dbReference>
<sequence length="101" mass="12092">MRVRFPLLVQKPRRNAGLFVFLIMYVYAIKSKIKNYIYVGITQDLEERLHRHNSGYEKTTKPYAPFELIYLVEKPTRQEARVEEKRLKTTSGKRFLRSILT</sequence>
<dbReference type="Proteomes" id="UP001307705">
    <property type="component" value="Unassembled WGS sequence"/>
</dbReference>
<dbReference type="Pfam" id="PF01541">
    <property type="entry name" value="GIY-YIG"/>
    <property type="match status" value="1"/>
</dbReference>
<dbReference type="SUPFAM" id="SSF82771">
    <property type="entry name" value="GIY-YIG endonuclease"/>
    <property type="match status" value="1"/>
</dbReference>
<evidence type="ECO:0000259" key="1">
    <source>
        <dbReference type="PROSITE" id="PS50164"/>
    </source>
</evidence>
<dbReference type="InterPro" id="IPR035901">
    <property type="entry name" value="GIY-YIG_endonuc_sf"/>
</dbReference>
<keyword evidence="3" id="KW-1185">Reference proteome</keyword>
<dbReference type="InterPro" id="IPR000305">
    <property type="entry name" value="GIY-YIG_endonuc"/>
</dbReference>